<dbReference type="Proteomes" id="UP001479290">
    <property type="component" value="Unassembled WGS sequence"/>
</dbReference>
<dbReference type="EMBL" id="JAWDJR010000008">
    <property type="protein sequence ID" value="KAK9970583.1"/>
    <property type="molecule type" value="Genomic_DNA"/>
</dbReference>
<comment type="caution">
    <text evidence="2">The sequence shown here is derived from an EMBL/GenBank/DDBJ whole genome shotgun (WGS) entry which is preliminary data.</text>
</comment>
<proteinExistence type="predicted"/>
<keyword evidence="1" id="KW-0472">Membrane</keyword>
<protein>
    <submittedName>
        <fullName evidence="2">Uncharacterized protein</fullName>
    </submittedName>
</protein>
<keyword evidence="3" id="KW-1185">Reference proteome</keyword>
<gene>
    <name evidence="2" type="ORF">ABG768_026516</name>
</gene>
<feature type="transmembrane region" description="Helical" evidence="1">
    <location>
        <begin position="49"/>
        <end position="66"/>
    </location>
</feature>
<name>A0AAW2ACJ3_CULAL</name>
<feature type="non-terminal residue" evidence="2">
    <location>
        <position position="73"/>
    </location>
</feature>
<keyword evidence="1" id="KW-0812">Transmembrane</keyword>
<accession>A0AAW2ACJ3</accession>
<sequence>MLTSFPFHQVHRSYFLACFVAVFHQNPITLPGHWIEGFKCSNLNILNDFLVLCWLWLLFCTVNLFFKKMIFTT</sequence>
<keyword evidence="1" id="KW-1133">Transmembrane helix</keyword>
<evidence type="ECO:0000256" key="1">
    <source>
        <dbReference type="SAM" id="Phobius"/>
    </source>
</evidence>
<reference evidence="2 3" key="1">
    <citation type="submission" date="2024-05" db="EMBL/GenBank/DDBJ databases">
        <title>A high-quality chromosomal-level genome assembly of Topmouth culter (Culter alburnus).</title>
        <authorList>
            <person name="Zhao H."/>
        </authorList>
    </citation>
    <scope>NUCLEOTIDE SEQUENCE [LARGE SCALE GENOMIC DNA]</scope>
    <source>
        <strain evidence="2">CATC2023</strain>
        <tissue evidence="2">Muscle</tissue>
    </source>
</reference>
<organism evidence="2 3">
    <name type="scientific">Culter alburnus</name>
    <name type="common">Topmouth culter</name>
    <dbReference type="NCBI Taxonomy" id="194366"/>
    <lineage>
        <taxon>Eukaryota</taxon>
        <taxon>Metazoa</taxon>
        <taxon>Chordata</taxon>
        <taxon>Craniata</taxon>
        <taxon>Vertebrata</taxon>
        <taxon>Euteleostomi</taxon>
        <taxon>Actinopterygii</taxon>
        <taxon>Neopterygii</taxon>
        <taxon>Teleostei</taxon>
        <taxon>Ostariophysi</taxon>
        <taxon>Cypriniformes</taxon>
        <taxon>Xenocyprididae</taxon>
        <taxon>Xenocypridinae</taxon>
        <taxon>Culter</taxon>
    </lineage>
</organism>
<evidence type="ECO:0000313" key="2">
    <source>
        <dbReference type="EMBL" id="KAK9970583.1"/>
    </source>
</evidence>
<evidence type="ECO:0000313" key="3">
    <source>
        <dbReference type="Proteomes" id="UP001479290"/>
    </source>
</evidence>
<dbReference type="AlphaFoldDB" id="A0AAW2ACJ3"/>